<accession>A0A6N4STK1</accession>
<dbReference type="AlphaFoldDB" id="A0A6N4STK1"/>
<proteinExistence type="predicted"/>
<feature type="signal peptide" evidence="1">
    <location>
        <begin position="1"/>
        <end position="19"/>
    </location>
</feature>
<dbReference type="InterPro" id="IPR028994">
    <property type="entry name" value="Integrin_alpha_N"/>
</dbReference>
<dbReference type="Proteomes" id="UP000001822">
    <property type="component" value="Chromosome"/>
</dbReference>
<protein>
    <submittedName>
        <fullName evidence="2">Uncharacterized protein</fullName>
    </submittedName>
</protein>
<evidence type="ECO:0000313" key="3">
    <source>
        <dbReference type="Proteomes" id="UP000001822"/>
    </source>
</evidence>
<dbReference type="RefSeq" id="WP_011585866.1">
    <property type="nucleotide sequence ID" value="NC_008255.1"/>
</dbReference>
<evidence type="ECO:0000256" key="1">
    <source>
        <dbReference type="SAM" id="SignalP"/>
    </source>
</evidence>
<dbReference type="KEGG" id="chu:CHU_2498"/>
<keyword evidence="3" id="KW-1185">Reference proteome</keyword>
<keyword evidence="1" id="KW-0732">Signal</keyword>
<dbReference type="EMBL" id="CP000383">
    <property type="protein sequence ID" value="ABG59752.1"/>
    <property type="molecule type" value="Genomic_DNA"/>
</dbReference>
<name>A0A6N4STK1_CYTH3</name>
<dbReference type="SUPFAM" id="SSF69318">
    <property type="entry name" value="Integrin alpha N-terminal domain"/>
    <property type="match status" value="1"/>
</dbReference>
<gene>
    <name evidence="2" type="ordered locus">CHU_2498</name>
</gene>
<feature type="chain" id="PRO_5026820267" evidence="1">
    <location>
        <begin position="20"/>
        <end position="200"/>
    </location>
</feature>
<sequence length="200" mass="22586">MKYFFLLLLLSAGCYQQTAVHTTITETDTTTSVSSTNNNHVVEPEQWDTIACGDLNTDGIADTAFLYTPPTVKQVDVNGTLESYFGCDTVCFNRITFSCNLPEIIFNTSVWGQIENIGDLNSDGIHELIFCPLWFHSCRGQLYVYSLKNNKWEIVAQVAANRCEDTPLKDHIIKIKKNYFLAGEKFEDGDIVKYNMAINL</sequence>
<organism evidence="2 3">
    <name type="scientific">Cytophaga hutchinsonii (strain ATCC 33406 / DSM 1761 / CIP 103989 / NBRC 15051 / NCIMB 9469 / D465)</name>
    <dbReference type="NCBI Taxonomy" id="269798"/>
    <lineage>
        <taxon>Bacteria</taxon>
        <taxon>Pseudomonadati</taxon>
        <taxon>Bacteroidota</taxon>
        <taxon>Cytophagia</taxon>
        <taxon>Cytophagales</taxon>
        <taxon>Cytophagaceae</taxon>
        <taxon>Cytophaga</taxon>
    </lineage>
</organism>
<reference evidence="2 3" key="1">
    <citation type="journal article" date="2007" name="Appl. Environ. Microbiol.">
        <title>Genome sequence of the cellulolytic gliding bacterium Cytophaga hutchinsonii.</title>
        <authorList>
            <person name="Xie G."/>
            <person name="Bruce D.C."/>
            <person name="Challacombe J.F."/>
            <person name="Chertkov O."/>
            <person name="Detter J.C."/>
            <person name="Gilna P."/>
            <person name="Han C.S."/>
            <person name="Lucas S."/>
            <person name="Misra M."/>
            <person name="Myers G.L."/>
            <person name="Richardson P."/>
            <person name="Tapia R."/>
            <person name="Thayer N."/>
            <person name="Thompson L.S."/>
            <person name="Brettin T.S."/>
            <person name="Henrissat B."/>
            <person name="Wilson D.B."/>
            <person name="McBride M.J."/>
        </authorList>
    </citation>
    <scope>NUCLEOTIDE SEQUENCE [LARGE SCALE GENOMIC DNA]</scope>
    <source>
        <strain evidence="3">ATCC 33406 / DSM 1761 / CIP 103989 / NBRC 15051 / NCIMB 9469 / D465</strain>
    </source>
</reference>
<dbReference type="OrthoDB" id="637392at2"/>
<evidence type="ECO:0000313" key="2">
    <source>
        <dbReference type="EMBL" id="ABG59752.1"/>
    </source>
</evidence>